<evidence type="ECO:0000259" key="8">
    <source>
        <dbReference type="Pfam" id="PF13359"/>
    </source>
</evidence>
<evidence type="ECO:0000256" key="1">
    <source>
        <dbReference type="ARBA" id="ARBA00001968"/>
    </source>
</evidence>
<dbReference type="InterPro" id="IPR027806">
    <property type="entry name" value="HARBI1_dom"/>
</dbReference>
<keyword evidence="5" id="KW-0479">Metal-binding</keyword>
<evidence type="ECO:0000256" key="5">
    <source>
        <dbReference type="ARBA" id="ARBA00022723"/>
    </source>
</evidence>
<dbReference type="KEGG" id="api:103310293"/>
<protein>
    <recommendedName>
        <fullName evidence="8">DDE Tnp4 domain-containing protein</fullName>
    </recommendedName>
</protein>
<dbReference type="GeneID" id="103310293"/>
<feature type="domain" description="DDE Tnp4" evidence="8">
    <location>
        <begin position="2"/>
        <end position="137"/>
    </location>
</feature>
<dbReference type="Proteomes" id="UP000007819">
    <property type="component" value="Chromosome A2"/>
</dbReference>
<dbReference type="PANTHER" id="PTHR22930">
    <property type="match status" value="1"/>
</dbReference>
<dbReference type="Pfam" id="PF13359">
    <property type="entry name" value="DDE_Tnp_4"/>
    <property type="match status" value="1"/>
</dbReference>
<keyword evidence="10" id="KW-1185">Reference proteome</keyword>
<dbReference type="GO" id="GO:0046872">
    <property type="term" value="F:metal ion binding"/>
    <property type="evidence" value="ECO:0007669"/>
    <property type="project" value="UniProtKB-KW"/>
</dbReference>
<keyword evidence="6" id="KW-0378">Hydrolase</keyword>
<dbReference type="RefSeq" id="XP_008186308.1">
    <property type="nucleotide sequence ID" value="XM_008188086.1"/>
</dbReference>
<evidence type="ECO:0000256" key="3">
    <source>
        <dbReference type="ARBA" id="ARBA00006958"/>
    </source>
</evidence>
<keyword evidence="4" id="KW-0540">Nuclease</keyword>
<accession>A0A8R2B8D8</accession>
<sequence length="201" mass="22863">MALVDAHYNFIVVDVGAYGRNSDGGILMNSKLGKSLDSNELNVPSNTELPGTKNVAPFVILGDEAFPLKTYLMRPYPVKQLDDSSKRVYNYRHCRGRRVVENTFGILSQKFRIFNRRIQAKPENADNIIFTTCVLHNFIKMNENRATYNREEHINPTVDLTLQNIPTQGENASQPAFQVRELFKEFFNSTAGSVSWQDDVV</sequence>
<evidence type="ECO:0000256" key="7">
    <source>
        <dbReference type="ARBA" id="ARBA00023242"/>
    </source>
</evidence>
<comment type="cofactor">
    <cofactor evidence="1">
        <name>a divalent metal cation</name>
        <dbReference type="ChEBI" id="CHEBI:60240"/>
    </cofactor>
</comment>
<comment type="subcellular location">
    <subcellularLocation>
        <location evidence="2">Nucleus</location>
    </subcellularLocation>
</comment>
<proteinExistence type="inferred from homology"/>
<reference evidence="9" key="2">
    <citation type="submission" date="2022-06" db="UniProtKB">
        <authorList>
            <consortium name="EnsemblMetazoa"/>
        </authorList>
    </citation>
    <scope>IDENTIFICATION</scope>
</reference>
<evidence type="ECO:0000313" key="10">
    <source>
        <dbReference type="Proteomes" id="UP000007819"/>
    </source>
</evidence>
<comment type="similarity">
    <text evidence="3">Belongs to the HARBI1 family.</text>
</comment>
<evidence type="ECO:0000313" key="9">
    <source>
        <dbReference type="EnsemblMetazoa" id="XP_008186308.1"/>
    </source>
</evidence>
<keyword evidence="7" id="KW-0539">Nucleus</keyword>
<dbReference type="InterPro" id="IPR045249">
    <property type="entry name" value="HARBI1-like"/>
</dbReference>
<dbReference type="PANTHER" id="PTHR22930:SF269">
    <property type="entry name" value="NUCLEASE HARBI1-LIKE PROTEIN"/>
    <property type="match status" value="1"/>
</dbReference>
<organism evidence="9 10">
    <name type="scientific">Acyrthosiphon pisum</name>
    <name type="common">Pea aphid</name>
    <dbReference type="NCBI Taxonomy" id="7029"/>
    <lineage>
        <taxon>Eukaryota</taxon>
        <taxon>Metazoa</taxon>
        <taxon>Ecdysozoa</taxon>
        <taxon>Arthropoda</taxon>
        <taxon>Hexapoda</taxon>
        <taxon>Insecta</taxon>
        <taxon>Pterygota</taxon>
        <taxon>Neoptera</taxon>
        <taxon>Paraneoptera</taxon>
        <taxon>Hemiptera</taxon>
        <taxon>Sternorrhyncha</taxon>
        <taxon>Aphidomorpha</taxon>
        <taxon>Aphidoidea</taxon>
        <taxon>Aphididae</taxon>
        <taxon>Macrosiphini</taxon>
        <taxon>Acyrthosiphon</taxon>
    </lineage>
</organism>
<evidence type="ECO:0000256" key="4">
    <source>
        <dbReference type="ARBA" id="ARBA00022722"/>
    </source>
</evidence>
<reference evidence="10" key="1">
    <citation type="submission" date="2010-06" db="EMBL/GenBank/DDBJ databases">
        <authorList>
            <person name="Jiang H."/>
            <person name="Abraham K."/>
            <person name="Ali S."/>
            <person name="Alsbrooks S.L."/>
            <person name="Anim B.N."/>
            <person name="Anosike U.S."/>
            <person name="Attaway T."/>
            <person name="Bandaranaike D.P."/>
            <person name="Battles P.K."/>
            <person name="Bell S.N."/>
            <person name="Bell A.V."/>
            <person name="Beltran B."/>
            <person name="Bickham C."/>
            <person name="Bustamante Y."/>
            <person name="Caleb T."/>
            <person name="Canada A."/>
            <person name="Cardenas V."/>
            <person name="Carter K."/>
            <person name="Chacko J."/>
            <person name="Chandrabose M.N."/>
            <person name="Chavez D."/>
            <person name="Chavez A."/>
            <person name="Chen L."/>
            <person name="Chu H.-S."/>
            <person name="Claassen K.J."/>
            <person name="Cockrell R."/>
            <person name="Collins M."/>
            <person name="Cooper J.A."/>
            <person name="Cree A."/>
            <person name="Curry S.M."/>
            <person name="Da Y."/>
            <person name="Dao M.D."/>
            <person name="Das B."/>
            <person name="Davila M.-L."/>
            <person name="Davy-Carroll L."/>
            <person name="Denson S."/>
            <person name="Dinh H."/>
            <person name="Ebong V.E."/>
            <person name="Edwards J.R."/>
            <person name="Egan A."/>
            <person name="El-Daye J."/>
            <person name="Escobedo L."/>
            <person name="Fernandez S."/>
            <person name="Fernando P.R."/>
            <person name="Flagg N."/>
            <person name="Forbes L.D."/>
            <person name="Fowler R.G."/>
            <person name="Fu Q."/>
            <person name="Gabisi R.A."/>
            <person name="Ganer J."/>
            <person name="Garbino Pronczuk A."/>
            <person name="Garcia R.M."/>
            <person name="Garner T."/>
            <person name="Garrett T.E."/>
            <person name="Gonzalez D.A."/>
            <person name="Hamid H."/>
            <person name="Hawkins E.S."/>
            <person name="Hirani K."/>
            <person name="Hogues M.E."/>
            <person name="Hollins B."/>
            <person name="Hsiao C.-H."/>
            <person name="Jabil R."/>
            <person name="James M.L."/>
            <person name="Jhangiani S.N."/>
            <person name="Johnson B."/>
            <person name="Johnson Q."/>
            <person name="Joshi V."/>
            <person name="Kalu J.B."/>
            <person name="Kam C."/>
            <person name="Kashfia A."/>
            <person name="Keebler J."/>
            <person name="Kisamo H."/>
            <person name="Kovar C.L."/>
            <person name="Lago L.A."/>
            <person name="Lai C.-Y."/>
            <person name="Laidlaw J."/>
            <person name="Lara F."/>
            <person name="Le T.-K."/>
            <person name="Lee S.L."/>
            <person name="Legall F.H."/>
            <person name="Lemon S.J."/>
            <person name="Lewis L.R."/>
            <person name="Li B."/>
            <person name="Liu Y."/>
            <person name="Liu Y.-S."/>
            <person name="Lopez J."/>
            <person name="Lozado R.J."/>
            <person name="Lu J."/>
            <person name="Madu R.C."/>
            <person name="Maheshwari M."/>
            <person name="Maheshwari R."/>
            <person name="Malloy K."/>
            <person name="Martinez E."/>
            <person name="Mathew T."/>
            <person name="Mercado I.C."/>
            <person name="Mercado C."/>
            <person name="Meyer B."/>
            <person name="Montgomery K."/>
            <person name="Morgan M.B."/>
            <person name="Munidasa M."/>
            <person name="Nazareth L.V."/>
            <person name="Nelson J."/>
            <person name="Ng B.M."/>
            <person name="Nguyen N.B."/>
            <person name="Nguyen P.Q."/>
            <person name="Nguyen T."/>
            <person name="Obregon M."/>
            <person name="Okwuonu G.O."/>
            <person name="Onwere C.G."/>
            <person name="Orozco G."/>
            <person name="Parra A."/>
            <person name="Patel S."/>
            <person name="Patil S."/>
            <person name="Perez A."/>
            <person name="Perez Y."/>
            <person name="Pham C."/>
            <person name="Primus E.L."/>
            <person name="Pu L.-L."/>
            <person name="Puazo M."/>
            <person name="Qin X."/>
            <person name="Quiroz J.B."/>
            <person name="Reese J."/>
            <person name="Richards S."/>
            <person name="Rives C.M."/>
            <person name="Robberts R."/>
            <person name="Ruiz S.J."/>
            <person name="Ruiz M.J."/>
            <person name="Santibanez J."/>
            <person name="Schneider B.W."/>
            <person name="Sisson I."/>
            <person name="Smith M."/>
            <person name="Sodergren E."/>
            <person name="Song X.-Z."/>
            <person name="Song B.B."/>
            <person name="Summersgill H."/>
            <person name="Thelus R."/>
            <person name="Thornton R.D."/>
            <person name="Trejos Z.Y."/>
            <person name="Usmani K."/>
            <person name="Vattathil S."/>
            <person name="Villasana D."/>
            <person name="Walker D.L."/>
            <person name="Wang S."/>
            <person name="Wang K."/>
            <person name="White C.S."/>
            <person name="Williams A.C."/>
            <person name="Williamson J."/>
            <person name="Wilson K."/>
            <person name="Woghiren I.O."/>
            <person name="Woodworth J.R."/>
            <person name="Worley K.C."/>
            <person name="Wright R.A."/>
            <person name="Wu W."/>
            <person name="Young L."/>
            <person name="Zhang L."/>
            <person name="Zhang J."/>
            <person name="Zhu Y."/>
            <person name="Muzny D.M."/>
            <person name="Weinstock G."/>
            <person name="Gibbs R.A."/>
        </authorList>
    </citation>
    <scope>NUCLEOTIDE SEQUENCE [LARGE SCALE GENOMIC DNA]</scope>
    <source>
        <strain evidence="10">LSR1</strain>
    </source>
</reference>
<dbReference type="AlphaFoldDB" id="A0A8R2B8D8"/>
<dbReference type="EnsemblMetazoa" id="XM_008188086.1">
    <property type="protein sequence ID" value="XP_008186308.1"/>
    <property type="gene ID" value="LOC103310293"/>
</dbReference>
<dbReference type="GO" id="GO:0016787">
    <property type="term" value="F:hydrolase activity"/>
    <property type="evidence" value="ECO:0007669"/>
    <property type="project" value="UniProtKB-KW"/>
</dbReference>
<evidence type="ECO:0000256" key="6">
    <source>
        <dbReference type="ARBA" id="ARBA00022801"/>
    </source>
</evidence>
<evidence type="ECO:0000256" key="2">
    <source>
        <dbReference type="ARBA" id="ARBA00004123"/>
    </source>
</evidence>
<name>A0A8R2B8D8_ACYPI</name>
<dbReference type="GO" id="GO:0004518">
    <property type="term" value="F:nuclease activity"/>
    <property type="evidence" value="ECO:0007669"/>
    <property type="project" value="UniProtKB-KW"/>
</dbReference>
<dbReference type="GO" id="GO:0005634">
    <property type="term" value="C:nucleus"/>
    <property type="evidence" value="ECO:0007669"/>
    <property type="project" value="UniProtKB-SubCell"/>
</dbReference>
<dbReference type="OrthoDB" id="6580191at2759"/>